<dbReference type="EMBL" id="GBRH01160137">
    <property type="protein sequence ID" value="JAE37759.1"/>
    <property type="molecule type" value="Transcribed_RNA"/>
</dbReference>
<name>A0A0A9HPJ0_ARUDO</name>
<dbReference type="AlphaFoldDB" id="A0A0A9HPJ0"/>
<evidence type="ECO:0000313" key="1">
    <source>
        <dbReference type="EMBL" id="JAE37759.1"/>
    </source>
</evidence>
<sequence>MIIPCFNDDTVNNNLSFYASFGQCIELLISPSFGNCEVCSKNKYFLMLVNETY</sequence>
<organism evidence="1">
    <name type="scientific">Arundo donax</name>
    <name type="common">Giant reed</name>
    <name type="synonym">Donax arundinaceus</name>
    <dbReference type="NCBI Taxonomy" id="35708"/>
    <lineage>
        <taxon>Eukaryota</taxon>
        <taxon>Viridiplantae</taxon>
        <taxon>Streptophyta</taxon>
        <taxon>Embryophyta</taxon>
        <taxon>Tracheophyta</taxon>
        <taxon>Spermatophyta</taxon>
        <taxon>Magnoliopsida</taxon>
        <taxon>Liliopsida</taxon>
        <taxon>Poales</taxon>
        <taxon>Poaceae</taxon>
        <taxon>PACMAD clade</taxon>
        <taxon>Arundinoideae</taxon>
        <taxon>Arundineae</taxon>
        <taxon>Arundo</taxon>
    </lineage>
</organism>
<protein>
    <submittedName>
        <fullName evidence="1">Uncharacterized protein</fullName>
    </submittedName>
</protein>
<accession>A0A0A9HPJ0</accession>
<reference evidence="1" key="2">
    <citation type="journal article" date="2015" name="Data Brief">
        <title>Shoot transcriptome of the giant reed, Arundo donax.</title>
        <authorList>
            <person name="Barrero R.A."/>
            <person name="Guerrero F.D."/>
            <person name="Moolhuijzen P."/>
            <person name="Goolsby J.A."/>
            <person name="Tidwell J."/>
            <person name="Bellgard S.E."/>
            <person name="Bellgard M.I."/>
        </authorList>
    </citation>
    <scope>NUCLEOTIDE SEQUENCE</scope>
    <source>
        <tissue evidence="1">Shoot tissue taken approximately 20 cm above the soil surface</tissue>
    </source>
</reference>
<proteinExistence type="predicted"/>
<reference evidence="1" key="1">
    <citation type="submission" date="2014-09" db="EMBL/GenBank/DDBJ databases">
        <authorList>
            <person name="Magalhaes I.L.F."/>
            <person name="Oliveira U."/>
            <person name="Santos F.R."/>
            <person name="Vidigal T.H.D.A."/>
            <person name="Brescovit A.D."/>
            <person name="Santos A.J."/>
        </authorList>
    </citation>
    <scope>NUCLEOTIDE SEQUENCE</scope>
    <source>
        <tissue evidence="1">Shoot tissue taken approximately 20 cm above the soil surface</tissue>
    </source>
</reference>